<protein>
    <submittedName>
        <fullName evidence="1">Transporter substrate-binding domain-containing protein</fullName>
    </submittedName>
</protein>
<keyword evidence="2" id="KW-1185">Reference proteome</keyword>
<evidence type="ECO:0000313" key="1">
    <source>
        <dbReference type="EMBL" id="MDY7218638.1"/>
    </source>
</evidence>
<dbReference type="SUPFAM" id="SSF53850">
    <property type="entry name" value="Periplasmic binding protein-like II"/>
    <property type="match status" value="1"/>
</dbReference>
<reference evidence="1 2" key="1">
    <citation type="submission" date="2023-12" db="EMBL/GenBank/DDBJ databases">
        <title>Denitrificimonas halotolerans sp. nov.,a novel species isolated from landfill leachate.</title>
        <authorList>
            <person name="Wang S."/>
        </authorList>
    </citation>
    <scope>NUCLEOTIDE SEQUENCE [LARGE SCALE GENOMIC DNA]</scope>
    <source>
        <strain evidence="1 2">JX-1</strain>
    </source>
</reference>
<dbReference type="EMBL" id="JAXIVU010000003">
    <property type="protein sequence ID" value="MDY7218638.1"/>
    <property type="molecule type" value="Genomic_DNA"/>
</dbReference>
<organism evidence="1 2">
    <name type="scientific">Denitrificimonas halotolerans</name>
    <dbReference type="NCBI Taxonomy" id="3098930"/>
    <lineage>
        <taxon>Bacteria</taxon>
        <taxon>Pseudomonadati</taxon>
        <taxon>Pseudomonadota</taxon>
        <taxon>Gammaproteobacteria</taxon>
        <taxon>Pseudomonadales</taxon>
        <taxon>Pseudomonadaceae</taxon>
        <taxon>Denitrificimonas</taxon>
    </lineage>
</organism>
<name>A0ABU5GSL9_9GAMM</name>
<dbReference type="Proteomes" id="UP001294570">
    <property type="component" value="Unassembled WGS sequence"/>
</dbReference>
<dbReference type="RefSeq" id="WP_321552737.1">
    <property type="nucleotide sequence ID" value="NZ_JAXIVU010000003.1"/>
</dbReference>
<gene>
    <name evidence="1" type="ORF">TOI97_03480</name>
</gene>
<accession>A0ABU5GSL9</accession>
<sequence>MKSRFTLYVTGLFFSWVVPQNLYAQQQECEALIAVSYVSPHFTAAQRLRQQQLNSELLKALAQGSAVNIKLEQVGSADVLTEARSGRVDLVVGVRAEPEPDPQLNYIAPAYLQTIYRLWVRTAEYTTVEKWPELRGLRGVHVAELEQMPDFDRQAQLQYWPLRKLASLEEATYQVIEGQADYILAEQQTMQKYLQAHDLLRRFEALEPPVVVKKRFLAIAKDSVCNTAAMRKRLSKALASAYSHG</sequence>
<comment type="caution">
    <text evidence="1">The sequence shown here is derived from an EMBL/GenBank/DDBJ whole genome shotgun (WGS) entry which is preliminary data.</text>
</comment>
<evidence type="ECO:0000313" key="2">
    <source>
        <dbReference type="Proteomes" id="UP001294570"/>
    </source>
</evidence>
<proteinExistence type="predicted"/>
<dbReference type="Gene3D" id="3.40.190.10">
    <property type="entry name" value="Periplasmic binding protein-like II"/>
    <property type="match status" value="2"/>
</dbReference>